<feature type="transmembrane region" description="Helical" evidence="9">
    <location>
        <begin position="1463"/>
        <end position="1493"/>
    </location>
</feature>
<dbReference type="InterPro" id="IPR004843">
    <property type="entry name" value="Calcineurin-like_PHP"/>
</dbReference>
<dbReference type="EMBL" id="NCSJ02000091">
    <property type="protein sequence ID" value="RFU30819.1"/>
    <property type="molecule type" value="Genomic_DNA"/>
</dbReference>
<dbReference type="CDD" id="cd02440">
    <property type="entry name" value="AdoMet_MTases"/>
    <property type="match status" value="1"/>
</dbReference>
<comment type="similarity">
    <text evidence="6">Belongs to the class I-like SAM-binding methyltransferase superfamily. Cation-dependent O-methyltransferase family.</text>
</comment>
<organism evidence="11 12">
    <name type="scientific">Scytalidium lignicola</name>
    <name type="common">Hyphomycete</name>
    <dbReference type="NCBI Taxonomy" id="5539"/>
    <lineage>
        <taxon>Eukaryota</taxon>
        <taxon>Fungi</taxon>
        <taxon>Dikarya</taxon>
        <taxon>Ascomycota</taxon>
        <taxon>Pezizomycotina</taxon>
        <taxon>Leotiomycetes</taxon>
        <taxon>Leotiomycetes incertae sedis</taxon>
        <taxon>Scytalidium</taxon>
    </lineage>
</organism>
<keyword evidence="3" id="KW-0949">S-adenosyl-L-methionine</keyword>
<dbReference type="Pfam" id="PF01596">
    <property type="entry name" value="Methyltransf_3"/>
    <property type="match status" value="1"/>
</dbReference>
<dbReference type="GO" id="GO:0032259">
    <property type="term" value="P:methylation"/>
    <property type="evidence" value="ECO:0007669"/>
    <property type="project" value="UniProtKB-KW"/>
</dbReference>
<dbReference type="SUPFAM" id="SSF56300">
    <property type="entry name" value="Metallo-dependent phosphatases"/>
    <property type="match status" value="1"/>
</dbReference>
<dbReference type="InterPro" id="IPR029052">
    <property type="entry name" value="Metallo-depent_PP-like"/>
</dbReference>
<dbReference type="NCBIfam" id="NF041278">
    <property type="entry name" value="CmcJ_NvfI_EfuI"/>
    <property type="match status" value="1"/>
</dbReference>
<accession>A0A3E2HBM7</accession>
<dbReference type="InterPro" id="IPR044053">
    <property type="entry name" value="AsaB-like"/>
</dbReference>
<evidence type="ECO:0000256" key="1">
    <source>
        <dbReference type="ARBA" id="ARBA00022603"/>
    </source>
</evidence>
<feature type="compositionally biased region" description="Basic and acidic residues" evidence="8">
    <location>
        <begin position="1696"/>
        <end position="1706"/>
    </location>
</feature>
<dbReference type="InterPro" id="IPR029063">
    <property type="entry name" value="SAM-dependent_MTases_sf"/>
</dbReference>
<dbReference type="InterPro" id="IPR002935">
    <property type="entry name" value="SAM_O-MeTrfase"/>
</dbReference>
<keyword evidence="12" id="KW-1185">Reference proteome</keyword>
<evidence type="ECO:0000256" key="3">
    <source>
        <dbReference type="ARBA" id="ARBA00022691"/>
    </source>
</evidence>
<dbReference type="Proteomes" id="UP000258309">
    <property type="component" value="Unassembled WGS sequence"/>
</dbReference>
<keyword evidence="5" id="KW-0325">Glycoprotein</keyword>
<evidence type="ECO:0000313" key="12">
    <source>
        <dbReference type="Proteomes" id="UP000258309"/>
    </source>
</evidence>
<feature type="compositionally biased region" description="Polar residues" evidence="8">
    <location>
        <begin position="882"/>
        <end position="891"/>
    </location>
</feature>
<evidence type="ECO:0000256" key="2">
    <source>
        <dbReference type="ARBA" id="ARBA00022679"/>
    </source>
</evidence>
<feature type="transmembrane region" description="Helical" evidence="9">
    <location>
        <begin position="1342"/>
        <end position="1363"/>
    </location>
</feature>
<keyword evidence="2" id="KW-0808">Transferase</keyword>
<dbReference type="SUPFAM" id="SSF53335">
    <property type="entry name" value="S-adenosyl-L-methionine-dependent methyltransferases"/>
    <property type="match status" value="1"/>
</dbReference>
<feature type="domain" description="Calcineurin-like phosphoesterase" evidence="10">
    <location>
        <begin position="469"/>
        <end position="752"/>
    </location>
</feature>
<evidence type="ECO:0000256" key="9">
    <source>
        <dbReference type="SAM" id="Phobius"/>
    </source>
</evidence>
<feature type="region of interest" description="Disordered" evidence="8">
    <location>
        <begin position="879"/>
        <end position="919"/>
    </location>
</feature>
<dbReference type="Gene3D" id="1.20.58.340">
    <property type="entry name" value="Magnesium transport protein CorA, transmembrane region"/>
    <property type="match status" value="1"/>
</dbReference>
<evidence type="ECO:0000313" key="11">
    <source>
        <dbReference type="EMBL" id="RFU30819.1"/>
    </source>
</evidence>
<evidence type="ECO:0000256" key="4">
    <source>
        <dbReference type="ARBA" id="ARBA00022801"/>
    </source>
</evidence>
<evidence type="ECO:0000256" key="6">
    <source>
        <dbReference type="ARBA" id="ARBA00023453"/>
    </source>
</evidence>
<feature type="transmembrane region" description="Helical" evidence="9">
    <location>
        <begin position="1429"/>
        <end position="1451"/>
    </location>
</feature>
<evidence type="ECO:0000256" key="7">
    <source>
        <dbReference type="ARBA" id="ARBA00023604"/>
    </source>
</evidence>
<dbReference type="STRING" id="5539.A0A3E2HBM7"/>
<protein>
    <recommendedName>
        <fullName evidence="10">Calcineurin-like phosphoesterase domain-containing protein</fullName>
    </recommendedName>
</protein>
<dbReference type="PANTHER" id="PTHR10340">
    <property type="entry name" value="SPHINGOMYELIN PHOSPHODIESTERASE"/>
    <property type="match status" value="1"/>
</dbReference>
<dbReference type="InterPro" id="IPR041805">
    <property type="entry name" value="ASMase/PPN1_MPP"/>
</dbReference>
<keyword evidence="4" id="KW-0378">Hydrolase</keyword>
<feature type="region of interest" description="Disordered" evidence="8">
    <location>
        <begin position="1607"/>
        <end position="1630"/>
    </location>
</feature>
<dbReference type="GO" id="GO:0008171">
    <property type="term" value="F:O-methyltransferase activity"/>
    <property type="evidence" value="ECO:0007669"/>
    <property type="project" value="InterPro"/>
</dbReference>
<sequence>MSVPNTEIINQEAFTKFCAIDDYICHSLLPKDTGLELALETNASKELPPIDVAPNQGKLLYLLAKMNNSKRILEIGTLGGYSTIWLAKAIGPSGKIVTLELEPMHASIAKSNIDRTGFSDVVDVKVGPALETLEEMDKEGAETFDFVFIDADKKNNVGYFNWALQFSRVGTVIVVDNVVRRRHLADEDSRDDYQHTPSTPYSQFYLKPRTGIRPGAPKKLLFLSTTSCAEPQLPTSVMPLSQVPAAGALALLAQASQKPSSSSSIVFSYQTFVSGEVKTTYTIYAAPAKTPGHTHHIRPSVSRYIADPEDFAYPTFTTYVGPLSTGSPAANLPNVSVIAAEGAALIEQFKQASGSNCQTCKQIVLGIAQRMRIEQEMLAHVSQPLCEILQVILPFAVCVGLLNTASTDIGGAFPQMNMLGDDGQTLCAFMFGSCDLLPPPQLDLNKLFKGKTQKPAPRQITPTTKEPKKVLHISDYHLDMRFVVGSEANCTGELCCRVFPETNVSVPVQQPASLFGNYLCDTPEALGTSVFRNVPKVTGFTWDDFDFGLFTGDLVSHDIWYVTEPYVLAEENISFQQFFDGIGGLKIFPTLGNHDTFPHAFTAFPNQHLPDNASYAVQQLYHYDNVSAAWQNYDWLSPRTAQQVVNSGLGIYRAKTHDGLTIISLNSDVWYYFNMYAYIGANTIDPTSTFSTLIDYLLEAEENNDPVWLIQHVITGGSTDYEALPAPTDLYYQIVDRFNNTIRATFFGHTHADELGVFYANNGTIKSADTAVNVAYIMPSVTPYTNLNAGFRYYLVDPDTFDILDSITYYANVSNAEAWTLAGDAQWEFEYSARQTYDPFHTLEPGMPLTPAWWHNATELIATNATMFQTYTDLRTKKFRPQESSGATTATEGFKNGPAVESGTVDSDRNSAAGTSETESEFPMLPFLQKLLGRINVPAFWVFVARLDADDSLDDKDTLEPDAFPNLQSWLDRGVLLLGQPEVAVRVIDIGPDGMKFDRGGSTWEQEKLEHLLSTKMPLGKSACRVIISTSERGRLDRGFLVDAKDAFQFRNKPGFDLMRLRELWAMKRVQWQPFIFPAMGSRPPSKDGRIIPEAMSFRVHGQDIFLFQQSWVSVQTIPLEDDRFIFLCSPPARKFHEEDEELEPSKSFLDLRKDLKDEMSNGQLSMLYEQFYRDTERSYRDCFERLLLEDSATIHADGDPGFLCQLLLLDLFRAGAEVWTRLQRDWDIRSSSLPVPPLSRQMDLAEVKINIELLRHISSLVVALDMAASHMLTALSIRYKSQKTENHQDRPPWLEQIQFQLKDDIASVRAFFGGFGESLQHQWSVADLGAKEADADNLSRLTLIATIFLPLTFSAGVLSMATRIKDLGWILYDYCGLVAATSLFVFTIYKVVFAIRAYFKMFFGNRGRPHEGRIRTLFFPNFWGNLRIFIHVVSFLVWVVVAASFITGMVGDIPKSVDVLKYGLPICGGLFLFCAGLSLVGALGLLVLQLIVVHSAFDMTTAVFKYIDSTSYQGKPWTKVDGPGTSFELVDRQRSVTSLRGQESLFSTENSGFAIYHHPSHEKEFTDDHAIRTGYYAEVEELLRTRLDGKVKKVVIFDHTIRRRMKDAPRQPVQQVHVDQTPQAAETRVRRHLPAAEAEELLKGRYAIINVWRPIQNPASDFPLAVIDWRSTQPDDFIKVDLLYPKRSPTEDDDDRGKETLPDEKNWFSTEGYEAKGETYSVAPNEQHKFYYVKDMKPEEVMFLKCFDSFGEGESNGKKGLATRTPHTAFIDPNTPPDAPGRQSIEGIFLQIYNNSGVYISSSKEG</sequence>
<feature type="transmembrane region" description="Helical" evidence="9">
    <location>
        <begin position="1375"/>
        <end position="1400"/>
    </location>
</feature>
<dbReference type="Gene3D" id="3.40.50.150">
    <property type="entry name" value="Vaccinia Virus protein VP39"/>
    <property type="match status" value="1"/>
</dbReference>
<dbReference type="PANTHER" id="PTHR10340:SF27">
    <property type="entry name" value="ACL091CP"/>
    <property type="match status" value="1"/>
</dbReference>
<keyword evidence="9" id="KW-0812">Transmembrane</keyword>
<dbReference type="GO" id="GO:0016491">
    <property type="term" value="F:oxidoreductase activity"/>
    <property type="evidence" value="ECO:0007669"/>
    <property type="project" value="InterPro"/>
</dbReference>
<keyword evidence="1" id="KW-0489">Methyltransferase</keyword>
<comment type="caution">
    <text evidence="11">The sequence shown here is derived from an EMBL/GenBank/DDBJ whole genome shotgun (WGS) entry which is preliminary data.</text>
</comment>
<keyword evidence="9" id="KW-0472">Membrane</keyword>
<feature type="non-terminal residue" evidence="11">
    <location>
        <position position="1807"/>
    </location>
</feature>
<feature type="region of interest" description="Disordered" evidence="8">
    <location>
        <begin position="187"/>
        <end position="209"/>
    </location>
</feature>
<feature type="compositionally biased region" description="Polar residues" evidence="8">
    <location>
        <begin position="1613"/>
        <end position="1625"/>
    </location>
</feature>
<feature type="non-terminal residue" evidence="11">
    <location>
        <position position="1"/>
    </location>
</feature>
<gene>
    <name evidence="11" type="ORF">B7463_g5528</name>
</gene>
<dbReference type="Pfam" id="PF00149">
    <property type="entry name" value="Metallophos"/>
    <property type="match status" value="1"/>
</dbReference>
<dbReference type="GO" id="GO:0008081">
    <property type="term" value="F:phosphoric diester hydrolase activity"/>
    <property type="evidence" value="ECO:0007669"/>
    <property type="project" value="TreeGrafter"/>
</dbReference>
<evidence type="ECO:0000259" key="10">
    <source>
        <dbReference type="Pfam" id="PF00149"/>
    </source>
</evidence>
<dbReference type="OrthoDB" id="282973at2759"/>
<proteinExistence type="inferred from homology"/>
<keyword evidence="9" id="KW-1133">Transmembrane helix</keyword>
<reference evidence="11 12" key="1">
    <citation type="submission" date="2018-05" db="EMBL/GenBank/DDBJ databases">
        <title>Draft genome sequence of Scytalidium lignicola DSM 105466, a ubiquitous saprotrophic fungus.</title>
        <authorList>
            <person name="Buettner E."/>
            <person name="Gebauer A.M."/>
            <person name="Hofrichter M."/>
            <person name="Liers C."/>
            <person name="Kellner H."/>
        </authorList>
    </citation>
    <scope>NUCLEOTIDE SEQUENCE [LARGE SCALE GENOMIC DNA]</scope>
    <source>
        <strain evidence="11 12">DSM 105466</strain>
    </source>
</reference>
<comment type="similarity">
    <text evidence="7">Belongs to the asaB hydroxylase/desaturase family.</text>
</comment>
<feature type="region of interest" description="Disordered" evidence="8">
    <location>
        <begin position="1687"/>
        <end position="1706"/>
    </location>
</feature>
<evidence type="ECO:0000256" key="5">
    <source>
        <dbReference type="ARBA" id="ARBA00023180"/>
    </source>
</evidence>
<evidence type="ECO:0000256" key="8">
    <source>
        <dbReference type="SAM" id="MobiDB-lite"/>
    </source>
</evidence>
<dbReference type="PROSITE" id="PS51682">
    <property type="entry name" value="SAM_OMT_I"/>
    <property type="match status" value="1"/>
</dbReference>
<name>A0A3E2HBM7_SCYLI</name>
<dbReference type="CDD" id="cd00842">
    <property type="entry name" value="MPP_ASMase"/>
    <property type="match status" value="1"/>
</dbReference>